<sequence>MKASRRQLPVYVPPRTVWSVGLQVLLLGLCWLAIRRLYPVLTLLAVVLLVSIALDPLVRRLERWGVKRGLGVALVALLLLGMMGLLVGTLVPMLVQQLQSLVQSMPARIQALSQSEWIQDLSKRYGVQVRTEDVLARFEPADLASRAIDVLSSTLGLVAAGITVVALTVFTLLFGEDLYESILQWVSPRRRPRVRLLVGRMREAVGNYLAGTLLVMTIGGTVAATVALIQGVPYFLALGLVVMLLGVIPFIGSVISAVLVGLTTFATLGLRPAIIAVVVFMVYQQLESNVLGPMVQRRAIRMNPLLISIVALVGGALAGLAGVVLAVPMAAAAQVLVQEVLRYRHDGWKQAHKRELAQHEAGRSAVEEGLLFAGPMEEPRHEPPHPPERHERHEPH</sequence>
<dbReference type="GO" id="GO:0005886">
    <property type="term" value="C:plasma membrane"/>
    <property type="evidence" value="ECO:0007669"/>
    <property type="project" value="UniProtKB-SubCell"/>
</dbReference>
<evidence type="ECO:0000313" key="11">
    <source>
        <dbReference type="Proteomes" id="UP000518300"/>
    </source>
</evidence>
<dbReference type="EMBL" id="JABBJJ010000160">
    <property type="protein sequence ID" value="NMO18905.1"/>
    <property type="molecule type" value="Genomic_DNA"/>
</dbReference>
<feature type="transmembrane region" description="Helical" evidence="9">
    <location>
        <begin position="40"/>
        <end position="58"/>
    </location>
</feature>
<gene>
    <name evidence="10" type="ORF">HG543_29170</name>
</gene>
<feature type="transmembrane region" description="Helical" evidence="9">
    <location>
        <begin position="268"/>
        <end position="286"/>
    </location>
</feature>
<reference evidence="10 11" key="1">
    <citation type="submission" date="2020-04" db="EMBL/GenBank/DDBJ databases">
        <title>Draft genome of Pyxidicoccus fallax type strain.</title>
        <authorList>
            <person name="Whitworth D.E."/>
        </authorList>
    </citation>
    <scope>NUCLEOTIDE SEQUENCE [LARGE SCALE GENOMIC DNA]</scope>
    <source>
        <strain evidence="10 11">DSM 14698</strain>
    </source>
</reference>
<name>A0A848LM60_9BACT</name>
<dbReference type="PANTHER" id="PTHR21716">
    <property type="entry name" value="TRANSMEMBRANE PROTEIN"/>
    <property type="match status" value="1"/>
</dbReference>
<feature type="transmembrane region" description="Helical" evidence="9">
    <location>
        <begin position="306"/>
        <end position="337"/>
    </location>
</feature>
<evidence type="ECO:0000256" key="7">
    <source>
        <dbReference type="ARBA" id="ARBA00023136"/>
    </source>
</evidence>
<evidence type="ECO:0000256" key="9">
    <source>
        <dbReference type="SAM" id="Phobius"/>
    </source>
</evidence>
<keyword evidence="7 9" id="KW-0472">Membrane</keyword>
<keyword evidence="4" id="KW-1003">Cell membrane</keyword>
<dbReference type="PANTHER" id="PTHR21716:SF53">
    <property type="entry name" value="PERMEASE PERM-RELATED"/>
    <property type="match status" value="1"/>
</dbReference>
<dbReference type="GO" id="GO:0055085">
    <property type="term" value="P:transmembrane transport"/>
    <property type="evidence" value="ECO:0007669"/>
    <property type="project" value="TreeGrafter"/>
</dbReference>
<dbReference type="InterPro" id="IPR002549">
    <property type="entry name" value="AI-2E-like"/>
</dbReference>
<evidence type="ECO:0000256" key="4">
    <source>
        <dbReference type="ARBA" id="ARBA00022475"/>
    </source>
</evidence>
<evidence type="ECO:0000256" key="8">
    <source>
        <dbReference type="SAM" id="MobiDB-lite"/>
    </source>
</evidence>
<feature type="transmembrane region" description="Helical" evidence="9">
    <location>
        <begin position="205"/>
        <end position="229"/>
    </location>
</feature>
<comment type="similarity">
    <text evidence="2">Belongs to the autoinducer-2 exporter (AI-2E) (TC 2.A.86) family.</text>
</comment>
<comment type="subcellular location">
    <subcellularLocation>
        <location evidence="1">Cell membrane</location>
        <topology evidence="1">Multi-pass membrane protein</topology>
    </subcellularLocation>
</comment>
<evidence type="ECO:0000256" key="5">
    <source>
        <dbReference type="ARBA" id="ARBA00022692"/>
    </source>
</evidence>
<evidence type="ECO:0000256" key="3">
    <source>
        <dbReference type="ARBA" id="ARBA00022448"/>
    </source>
</evidence>
<feature type="transmembrane region" description="Helical" evidence="9">
    <location>
        <begin position="155"/>
        <end position="175"/>
    </location>
</feature>
<feature type="transmembrane region" description="Helical" evidence="9">
    <location>
        <begin position="70"/>
        <end position="95"/>
    </location>
</feature>
<dbReference type="RefSeq" id="WP_169348167.1">
    <property type="nucleotide sequence ID" value="NZ_JABBJJ010000160.1"/>
</dbReference>
<evidence type="ECO:0000256" key="1">
    <source>
        <dbReference type="ARBA" id="ARBA00004651"/>
    </source>
</evidence>
<evidence type="ECO:0000256" key="6">
    <source>
        <dbReference type="ARBA" id="ARBA00022989"/>
    </source>
</evidence>
<comment type="caution">
    <text evidence="10">The sequence shown here is derived from an EMBL/GenBank/DDBJ whole genome shotgun (WGS) entry which is preliminary data.</text>
</comment>
<feature type="compositionally biased region" description="Basic and acidic residues" evidence="8">
    <location>
        <begin position="377"/>
        <end position="396"/>
    </location>
</feature>
<keyword evidence="6 9" id="KW-1133">Transmembrane helix</keyword>
<evidence type="ECO:0000256" key="2">
    <source>
        <dbReference type="ARBA" id="ARBA00009773"/>
    </source>
</evidence>
<feature type="region of interest" description="Disordered" evidence="8">
    <location>
        <begin position="375"/>
        <end position="396"/>
    </location>
</feature>
<organism evidence="10 11">
    <name type="scientific">Pyxidicoccus fallax</name>
    <dbReference type="NCBI Taxonomy" id="394095"/>
    <lineage>
        <taxon>Bacteria</taxon>
        <taxon>Pseudomonadati</taxon>
        <taxon>Myxococcota</taxon>
        <taxon>Myxococcia</taxon>
        <taxon>Myxococcales</taxon>
        <taxon>Cystobacterineae</taxon>
        <taxon>Myxococcaceae</taxon>
        <taxon>Pyxidicoccus</taxon>
    </lineage>
</organism>
<dbReference type="Proteomes" id="UP000518300">
    <property type="component" value="Unassembled WGS sequence"/>
</dbReference>
<feature type="transmembrane region" description="Helical" evidence="9">
    <location>
        <begin position="12"/>
        <end position="34"/>
    </location>
</feature>
<dbReference type="Pfam" id="PF01594">
    <property type="entry name" value="AI-2E_transport"/>
    <property type="match status" value="1"/>
</dbReference>
<keyword evidence="3" id="KW-0813">Transport</keyword>
<accession>A0A848LM60</accession>
<feature type="transmembrane region" description="Helical" evidence="9">
    <location>
        <begin position="235"/>
        <end position="261"/>
    </location>
</feature>
<dbReference type="AlphaFoldDB" id="A0A848LM60"/>
<proteinExistence type="inferred from homology"/>
<keyword evidence="5 9" id="KW-0812">Transmembrane</keyword>
<protein>
    <submittedName>
        <fullName evidence="10">AI-2E family transporter</fullName>
    </submittedName>
</protein>
<evidence type="ECO:0000313" key="10">
    <source>
        <dbReference type="EMBL" id="NMO18905.1"/>
    </source>
</evidence>
<keyword evidence="11" id="KW-1185">Reference proteome</keyword>